<reference evidence="1 2" key="1">
    <citation type="submission" date="2016-10" db="EMBL/GenBank/DDBJ databases">
        <title>The genome sequence of Colletotrichum fioriniae PJ7.</title>
        <authorList>
            <person name="Baroncelli R."/>
        </authorList>
    </citation>
    <scope>NUCLEOTIDE SEQUENCE [LARGE SCALE GENOMIC DNA]</scope>
    <source>
        <strain evidence="1 2">Tom-12</strain>
    </source>
</reference>
<name>A0ABQ9QGJ5_9PEZI</name>
<evidence type="ECO:0000313" key="1">
    <source>
        <dbReference type="EMBL" id="KAK1461392.1"/>
    </source>
</evidence>
<dbReference type="GeneID" id="85417349"/>
<protein>
    <submittedName>
        <fullName evidence="1">Uncharacterized protein</fullName>
    </submittedName>
</protein>
<feature type="non-terminal residue" evidence="1">
    <location>
        <position position="1"/>
    </location>
</feature>
<proteinExistence type="predicted"/>
<dbReference type="EMBL" id="MLFU01000356">
    <property type="protein sequence ID" value="KAK1461392.1"/>
    <property type="molecule type" value="Genomic_DNA"/>
</dbReference>
<comment type="caution">
    <text evidence="1">The sequence shown here is derived from an EMBL/GenBank/DDBJ whole genome shotgun (WGS) entry which is preliminary data.</text>
</comment>
<organism evidence="1 2">
    <name type="scientific">Colletotrichum tamarilloi</name>
    <dbReference type="NCBI Taxonomy" id="1209934"/>
    <lineage>
        <taxon>Eukaryota</taxon>
        <taxon>Fungi</taxon>
        <taxon>Dikarya</taxon>
        <taxon>Ascomycota</taxon>
        <taxon>Pezizomycotina</taxon>
        <taxon>Sordariomycetes</taxon>
        <taxon>Hypocreomycetidae</taxon>
        <taxon>Glomerellales</taxon>
        <taxon>Glomerellaceae</taxon>
        <taxon>Colletotrichum</taxon>
        <taxon>Colletotrichum acutatum species complex</taxon>
    </lineage>
</organism>
<gene>
    <name evidence="1" type="ORF">CTAM01_17122</name>
</gene>
<dbReference type="Proteomes" id="UP001227543">
    <property type="component" value="Unassembled WGS sequence"/>
</dbReference>
<evidence type="ECO:0000313" key="2">
    <source>
        <dbReference type="Proteomes" id="UP001227543"/>
    </source>
</evidence>
<sequence>RTTPPPGSHSVHSRCSPVFTRLRFASVALTTRPGRPLLLVAEGCPSSINPAQVGNKFSRKQQWRTIAEPNGVGTHAENNGGRLLDTIGARMVLK</sequence>
<dbReference type="RefSeq" id="XP_060372311.1">
    <property type="nucleotide sequence ID" value="XM_060533111.1"/>
</dbReference>
<accession>A0ABQ9QGJ5</accession>
<keyword evidence="2" id="KW-1185">Reference proteome</keyword>